<evidence type="ECO:0000313" key="1">
    <source>
        <dbReference type="EMBL" id="PKQ77225.1"/>
    </source>
</evidence>
<organism evidence="1 2">
    <name type="scientific">Aeromonas sobria</name>
    <dbReference type="NCBI Taxonomy" id="646"/>
    <lineage>
        <taxon>Bacteria</taxon>
        <taxon>Pseudomonadati</taxon>
        <taxon>Pseudomonadota</taxon>
        <taxon>Gammaproteobacteria</taxon>
        <taxon>Aeromonadales</taxon>
        <taxon>Aeromonadaceae</taxon>
        <taxon>Aeromonas</taxon>
    </lineage>
</organism>
<dbReference type="AlphaFoldDB" id="A0A2N3IWZ2"/>
<reference evidence="1 2" key="1">
    <citation type="journal article" date="2017" name="Front. Microbiol.">
        <title>Strong Genomic and Phenotypic Heterogeneity in the Aeromonas sobria Species Complex.</title>
        <authorList>
            <person name="Gauthier J."/>
            <person name="Vincent A.T."/>
            <person name="Charette S.J."/>
            <person name="Derome N."/>
        </authorList>
    </citation>
    <scope>NUCLEOTIDE SEQUENCE [LARGE SCALE GENOMIC DNA]</scope>
    <source>
        <strain evidence="1 2">JF2635</strain>
    </source>
</reference>
<dbReference type="InterPro" id="IPR011202">
    <property type="entry name" value="UCP014677"/>
</dbReference>
<evidence type="ECO:0000313" key="2">
    <source>
        <dbReference type="Proteomes" id="UP000233526"/>
    </source>
</evidence>
<name>A0A2N3IWZ2_AERSO</name>
<sequence>MDIHDFISGYKNHPILFIGTGFSLRYLQNSFSWDALLSKISLELTENPEFYLDIKASSIVNGSFCYETIAQKLEQEFNSRLSQDRNGKFKSINDYFYSRMTTDNKSVSRFKIYITSILQTLNYREGIQEEIDELKKTRKNISSIITTNYDCLVEDIFDFIPLIGNNILLSNPYGSAYKIHGCVTEPNDIIITKDDYSRFNDKYELIRAQLLSMFIHNPIVFLGYSISDNNIKKLLRTIFSYVDVNTDLAKKIRNNFLLVEYDPGNDNSQITEHDIELEGVSTIRINKIKTDNYTVIYKALSELVLPVSAMDIRKVQKVWSTIRSGGNIKVNITENLDELRNEDMVIAVGSEKTVKYEYQTTSEMIQNYFNIVEESNSQLISLLNKQTVPTNVFFPIFAFSKICDSLENTDRYKKQQLNKLTSNFNRIKSTCDNNFSSHDEIVNSTTPSYKKEGCIFYAVLNKTIRVTEIKKYLLNHSERAKTACRQLLCLYDVLSYGDEDSIQKIYEEWNKI</sequence>
<dbReference type="PIRSF" id="PIRSF014677">
    <property type="entry name" value="UCP014677"/>
    <property type="match status" value="1"/>
</dbReference>
<dbReference type="Pfam" id="PF13289">
    <property type="entry name" value="SIR2_2"/>
    <property type="match status" value="1"/>
</dbReference>
<comment type="caution">
    <text evidence="1">The sequence shown here is derived from an EMBL/GenBank/DDBJ whole genome shotgun (WGS) entry which is preliminary data.</text>
</comment>
<proteinExistence type="predicted"/>
<dbReference type="RefSeq" id="WP_101318613.1">
    <property type="nucleotide sequence ID" value="NZ_CAWNSS010000039.1"/>
</dbReference>
<accession>A0A2N3IWZ2</accession>
<dbReference type="EMBL" id="LJZX01000039">
    <property type="protein sequence ID" value="PKQ77225.1"/>
    <property type="molecule type" value="Genomic_DNA"/>
</dbReference>
<gene>
    <name evidence="1" type="ORF">AOX56_17640</name>
</gene>
<dbReference type="Proteomes" id="UP000233526">
    <property type="component" value="Unassembled WGS sequence"/>
</dbReference>
<protein>
    <submittedName>
        <fullName evidence="1">Uncharacterized protein</fullName>
    </submittedName>
</protein>